<dbReference type="PROSITE" id="PS51340">
    <property type="entry name" value="MOSC"/>
    <property type="match status" value="1"/>
</dbReference>
<reference evidence="2 3" key="1">
    <citation type="journal article" date="2014" name="Int. J. Syst. Evol. Microbiol.">
        <title>Phaeodactylibacter xiamenensis gen. nov., sp. nov., a member of the family Saprospiraceae isolated from the marine alga Phaeodactylum tricornutum.</title>
        <authorList>
            <person name="Chen Z.Jr."/>
            <person name="Lei X."/>
            <person name="Lai Q."/>
            <person name="Li Y."/>
            <person name="Zhang B."/>
            <person name="Zhang J."/>
            <person name="Zhang H."/>
            <person name="Yang L."/>
            <person name="Zheng W."/>
            <person name="Tian Y."/>
            <person name="Yu Z."/>
            <person name="Xu H.Jr."/>
            <person name="Zheng T."/>
        </authorList>
    </citation>
    <scope>NUCLEOTIDE SEQUENCE [LARGE SCALE GENOMIC DNA]</scope>
    <source>
        <strain evidence="2 3">KD52</strain>
    </source>
</reference>
<dbReference type="PANTHER" id="PTHR36930:SF1">
    <property type="entry name" value="MOSC DOMAIN-CONTAINING PROTEIN"/>
    <property type="match status" value="1"/>
</dbReference>
<evidence type="ECO:0000313" key="2">
    <source>
        <dbReference type="EMBL" id="KGE85470.1"/>
    </source>
</evidence>
<accession>A0A098S007</accession>
<feature type="domain" description="MOSC" evidence="1">
    <location>
        <begin position="43"/>
        <end position="174"/>
    </location>
</feature>
<dbReference type="PANTHER" id="PTHR36930">
    <property type="entry name" value="METAL-SULFUR CLUSTER BIOSYNTHESIS PROTEINS YUAD-RELATED"/>
    <property type="match status" value="1"/>
</dbReference>
<dbReference type="OrthoDB" id="1550913at2"/>
<sequence length="182" mass="20021">MPRWFKQKQKPVSVKFPTLKDLQQYVPQTGRLDWIGKRPEKKSPLVPCLSATITLDEGIVGDHYSRKGGKRQVTLIQAEHLHTIGAILNREPIDPGLARRNLVVSGINLLSLIKQQVQIGAEVILEITGNCHPCSRMEENLGDGGYAAMRGHGGVTARVVHGGTIQQGDPVRIFEPKTQAHA</sequence>
<dbReference type="AlphaFoldDB" id="A0A098S007"/>
<dbReference type="STRING" id="1524460.IX84_28730"/>
<dbReference type="EMBL" id="JPOS01000090">
    <property type="protein sequence ID" value="KGE85470.1"/>
    <property type="molecule type" value="Genomic_DNA"/>
</dbReference>
<dbReference type="GO" id="GO:0030170">
    <property type="term" value="F:pyridoxal phosphate binding"/>
    <property type="evidence" value="ECO:0007669"/>
    <property type="project" value="InterPro"/>
</dbReference>
<organism evidence="2 3">
    <name type="scientific">Phaeodactylibacter xiamenensis</name>
    <dbReference type="NCBI Taxonomy" id="1524460"/>
    <lineage>
        <taxon>Bacteria</taxon>
        <taxon>Pseudomonadati</taxon>
        <taxon>Bacteroidota</taxon>
        <taxon>Saprospiria</taxon>
        <taxon>Saprospirales</taxon>
        <taxon>Haliscomenobacteraceae</taxon>
        <taxon>Phaeodactylibacter</taxon>
    </lineage>
</organism>
<dbReference type="GO" id="GO:0030151">
    <property type="term" value="F:molybdenum ion binding"/>
    <property type="evidence" value="ECO:0007669"/>
    <property type="project" value="InterPro"/>
</dbReference>
<dbReference type="Pfam" id="PF03473">
    <property type="entry name" value="MOSC"/>
    <property type="match status" value="1"/>
</dbReference>
<name>A0A098S007_9BACT</name>
<evidence type="ECO:0000259" key="1">
    <source>
        <dbReference type="PROSITE" id="PS51340"/>
    </source>
</evidence>
<dbReference type="InterPro" id="IPR052716">
    <property type="entry name" value="MOSC_domain"/>
</dbReference>
<protein>
    <recommendedName>
        <fullName evidence="1">MOSC domain-containing protein</fullName>
    </recommendedName>
</protein>
<evidence type="ECO:0000313" key="3">
    <source>
        <dbReference type="Proteomes" id="UP000029736"/>
    </source>
</evidence>
<gene>
    <name evidence="2" type="ORF">IX84_28730</name>
</gene>
<keyword evidence="3" id="KW-1185">Reference proteome</keyword>
<comment type="caution">
    <text evidence="2">The sequence shown here is derived from an EMBL/GenBank/DDBJ whole genome shotgun (WGS) entry which is preliminary data.</text>
</comment>
<dbReference type="SUPFAM" id="SSF50800">
    <property type="entry name" value="PK beta-barrel domain-like"/>
    <property type="match status" value="1"/>
</dbReference>
<dbReference type="Proteomes" id="UP000029736">
    <property type="component" value="Unassembled WGS sequence"/>
</dbReference>
<dbReference type="GO" id="GO:0003824">
    <property type="term" value="F:catalytic activity"/>
    <property type="evidence" value="ECO:0007669"/>
    <property type="project" value="InterPro"/>
</dbReference>
<dbReference type="InterPro" id="IPR005302">
    <property type="entry name" value="MoCF_Sase_C"/>
</dbReference>
<dbReference type="Gene3D" id="2.40.33.20">
    <property type="entry name" value="PK beta-barrel domain-like"/>
    <property type="match status" value="1"/>
</dbReference>
<proteinExistence type="predicted"/>
<dbReference type="InterPro" id="IPR011037">
    <property type="entry name" value="Pyrv_Knase-like_insert_dom_sf"/>
</dbReference>